<evidence type="ECO:0000256" key="6">
    <source>
        <dbReference type="ARBA" id="ARBA00023136"/>
    </source>
</evidence>
<evidence type="ECO:0000313" key="10">
    <source>
        <dbReference type="Proteomes" id="UP000763447"/>
    </source>
</evidence>
<comment type="similarity">
    <text evidence="2">Belongs to the EamA transporter family.</text>
</comment>
<organism evidence="9 10">
    <name type="scientific">Secundilactobacillus angelensis</name>
    <dbReference type="NCBI Taxonomy" id="2722706"/>
    <lineage>
        <taxon>Bacteria</taxon>
        <taxon>Bacillati</taxon>
        <taxon>Bacillota</taxon>
        <taxon>Bacilli</taxon>
        <taxon>Lactobacillales</taxon>
        <taxon>Lactobacillaceae</taxon>
        <taxon>Secundilactobacillus</taxon>
    </lineage>
</organism>
<evidence type="ECO:0000256" key="3">
    <source>
        <dbReference type="ARBA" id="ARBA00022475"/>
    </source>
</evidence>
<keyword evidence="6 7" id="KW-0472">Membrane</keyword>
<dbReference type="PANTHER" id="PTHR32322:SF18">
    <property type="entry name" value="S-ADENOSYLMETHIONINE_S-ADENOSYLHOMOCYSTEINE TRANSPORTER"/>
    <property type="match status" value="1"/>
</dbReference>
<proteinExistence type="inferred from homology"/>
<dbReference type="Pfam" id="PF00892">
    <property type="entry name" value="EamA"/>
    <property type="match status" value="2"/>
</dbReference>
<dbReference type="InterPro" id="IPR037185">
    <property type="entry name" value="EmrE-like"/>
</dbReference>
<evidence type="ECO:0000256" key="7">
    <source>
        <dbReference type="SAM" id="Phobius"/>
    </source>
</evidence>
<reference evidence="9 10" key="1">
    <citation type="submission" date="2020-04" db="EMBL/GenBank/DDBJ databases">
        <title>A novel species of genus Lactobacillus that was isolated from fermented food Zha-chili.</title>
        <authorList>
            <person name="Zhang Z."/>
        </authorList>
    </citation>
    <scope>NUCLEOTIDE SEQUENCE [LARGE SCALE GENOMIC DNA]</scope>
    <source>
        <strain evidence="10">HBUAS51383</strain>
    </source>
</reference>
<evidence type="ECO:0000259" key="8">
    <source>
        <dbReference type="Pfam" id="PF00892"/>
    </source>
</evidence>
<dbReference type="RefSeq" id="WP_168926134.1">
    <property type="nucleotide sequence ID" value="NZ_JAAXLJ010000033.1"/>
</dbReference>
<evidence type="ECO:0000256" key="1">
    <source>
        <dbReference type="ARBA" id="ARBA00004651"/>
    </source>
</evidence>
<feature type="transmembrane region" description="Helical" evidence="7">
    <location>
        <begin position="282"/>
        <end position="304"/>
    </location>
</feature>
<keyword evidence="3" id="KW-1003">Cell membrane</keyword>
<dbReference type="SUPFAM" id="SSF103481">
    <property type="entry name" value="Multidrug resistance efflux transporter EmrE"/>
    <property type="match status" value="2"/>
</dbReference>
<dbReference type="EMBL" id="JAAXLJ010000033">
    <property type="protein sequence ID" value="NLR19586.1"/>
    <property type="molecule type" value="Genomic_DNA"/>
</dbReference>
<dbReference type="Proteomes" id="UP000763447">
    <property type="component" value="Unassembled WGS sequence"/>
</dbReference>
<protein>
    <submittedName>
        <fullName evidence="9">DMT family transporter</fullName>
    </submittedName>
</protein>
<comment type="caution">
    <text evidence="9">The sequence shown here is derived from an EMBL/GenBank/DDBJ whole genome shotgun (WGS) entry which is preliminary data.</text>
</comment>
<evidence type="ECO:0000256" key="5">
    <source>
        <dbReference type="ARBA" id="ARBA00022989"/>
    </source>
</evidence>
<evidence type="ECO:0000256" key="4">
    <source>
        <dbReference type="ARBA" id="ARBA00022692"/>
    </source>
</evidence>
<keyword evidence="5 7" id="KW-1133">Transmembrane helix</keyword>
<feature type="transmembrane region" description="Helical" evidence="7">
    <location>
        <begin position="155"/>
        <end position="174"/>
    </location>
</feature>
<dbReference type="InterPro" id="IPR000620">
    <property type="entry name" value="EamA_dom"/>
</dbReference>
<feature type="domain" description="EamA" evidence="8">
    <location>
        <begin position="12"/>
        <end position="144"/>
    </location>
</feature>
<feature type="transmembrane region" description="Helical" evidence="7">
    <location>
        <begin position="75"/>
        <end position="96"/>
    </location>
</feature>
<comment type="subcellular location">
    <subcellularLocation>
        <location evidence="1">Cell membrane</location>
        <topology evidence="1">Multi-pass membrane protein</topology>
    </subcellularLocation>
</comment>
<keyword evidence="10" id="KW-1185">Reference proteome</keyword>
<feature type="transmembrane region" description="Helical" evidence="7">
    <location>
        <begin position="9"/>
        <end position="30"/>
    </location>
</feature>
<feature type="domain" description="EamA" evidence="8">
    <location>
        <begin position="156"/>
        <end position="298"/>
    </location>
</feature>
<dbReference type="InterPro" id="IPR050638">
    <property type="entry name" value="AA-Vitamin_Transporters"/>
</dbReference>
<feature type="transmembrane region" description="Helical" evidence="7">
    <location>
        <begin position="186"/>
        <end position="208"/>
    </location>
</feature>
<sequence length="308" mass="32692">MKEVNKRSLILGSMAALGSEGLYGLSYIFTKQATNQASVLALLGWRFVIAFLVMSGLIVVGFVHIDLRGKAVKPLLLVSLFNPVLYFVGETVGISHTTASESGVFLACIPVASLLASTLILHRRPSRQQVIGILMTLVGVIITVVAVGAQTSLSVMGYLFLLLAVGTYALYSVFVEKATDYTGIEITYLMLAAGAVVFSTLAIGEAAGQGNIGTLLRLPVVNSKFLEAILYQGIGSSVVALFLANFAISKIGVNQTSSFIGISTVVSIVAGMVFLGEQFKGYQFLGATIIILGVYVANMTFNLWKIQS</sequence>
<evidence type="ECO:0000256" key="2">
    <source>
        <dbReference type="ARBA" id="ARBA00007362"/>
    </source>
</evidence>
<dbReference type="PANTHER" id="PTHR32322">
    <property type="entry name" value="INNER MEMBRANE TRANSPORTER"/>
    <property type="match status" value="1"/>
</dbReference>
<gene>
    <name evidence="9" type="ORF">HC026_11870</name>
</gene>
<feature type="transmembrane region" description="Helical" evidence="7">
    <location>
        <begin position="130"/>
        <end position="149"/>
    </location>
</feature>
<evidence type="ECO:0000313" key="9">
    <source>
        <dbReference type="EMBL" id="NLR19586.1"/>
    </source>
</evidence>
<feature type="transmembrane region" description="Helical" evidence="7">
    <location>
        <begin position="102"/>
        <end position="121"/>
    </location>
</feature>
<feature type="transmembrane region" description="Helical" evidence="7">
    <location>
        <begin position="42"/>
        <end position="63"/>
    </location>
</feature>
<dbReference type="Gene3D" id="1.10.3730.20">
    <property type="match status" value="1"/>
</dbReference>
<name>A0ABX1L057_9LACO</name>
<feature type="transmembrane region" description="Helical" evidence="7">
    <location>
        <begin position="228"/>
        <end position="247"/>
    </location>
</feature>
<keyword evidence="4 7" id="KW-0812">Transmembrane</keyword>
<accession>A0ABX1L057</accession>
<feature type="transmembrane region" description="Helical" evidence="7">
    <location>
        <begin position="259"/>
        <end position="276"/>
    </location>
</feature>